<dbReference type="EMBL" id="ASPP01006418">
    <property type="protein sequence ID" value="ETO28855.1"/>
    <property type="molecule type" value="Genomic_DNA"/>
</dbReference>
<evidence type="ECO:0000313" key="3">
    <source>
        <dbReference type="Proteomes" id="UP000023152"/>
    </source>
</evidence>
<evidence type="ECO:0000313" key="2">
    <source>
        <dbReference type="EMBL" id="ETO28855.1"/>
    </source>
</evidence>
<proteinExistence type="predicted"/>
<sequence length="133" mass="15189">MKYDTCSPEDQAFGENEGFDNTSNSDSKYQRAAPKQLMDYSLLNNNDFENWKANFDSKKKKQCITKKNRAKLGERLVFGEKENEETYNKNGQLQQQTKNDNNANSSDSPFLATMSLAKFEKSNNNGFTQNMGV</sequence>
<organism evidence="2 3">
    <name type="scientific">Reticulomyxa filosa</name>
    <dbReference type="NCBI Taxonomy" id="46433"/>
    <lineage>
        <taxon>Eukaryota</taxon>
        <taxon>Sar</taxon>
        <taxon>Rhizaria</taxon>
        <taxon>Retaria</taxon>
        <taxon>Foraminifera</taxon>
        <taxon>Monothalamids</taxon>
        <taxon>Reticulomyxidae</taxon>
        <taxon>Reticulomyxa</taxon>
    </lineage>
</organism>
<keyword evidence="3" id="KW-1185">Reference proteome</keyword>
<comment type="caution">
    <text evidence="2">The sequence shown here is derived from an EMBL/GenBank/DDBJ whole genome shotgun (WGS) entry which is preliminary data.</text>
</comment>
<name>X6NRD3_RETFI</name>
<protein>
    <submittedName>
        <fullName evidence="2">Uncharacterized protein</fullName>
    </submittedName>
</protein>
<dbReference type="Proteomes" id="UP000023152">
    <property type="component" value="Unassembled WGS sequence"/>
</dbReference>
<feature type="region of interest" description="Disordered" evidence="1">
    <location>
        <begin position="1"/>
        <end position="32"/>
    </location>
</feature>
<feature type="compositionally biased region" description="Polar residues" evidence="1">
    <location>
        <begin position="88"/>
        <end position="108"/>
    </location>
</feature>
<dbReference type="AlphaFoldDB" id="X6NRD3"/>
<evidence type="ECO:0000256" key="1">
    <source>
        <dbReference type="SAM" id="MobiDB-lite"/>
    </source>
</evidence>
<gene>
    <name evidence="2" type="ORF">RFI_08269</name>
</gene>
<feature type="region of interest" description="Disordered" evidence="1">
    <location>
        <begin position="83"/>
        <end position="109"/>
    </location>
</feature>
<reference evidence="2 3" key="1">
    <citation type="journal article" date="2013" name="Curr. Biol.">
        <title>The Genome of the Foraminiferan Reticulomyxa filosa.</title>
        <authorList>
            <person name="Glockner G."/>
            <person name="Hulsmann N."/>
            <person name="Schleicher M."/>
            <person name="Noegel A.A."/>
            <person name="Eichinger L."/>
            <person name="Gallinger C."/>
            <person name="Pawlowski J."/>
            <person name="Sierra R."/>
            <person name="Euteneuer U."/>
            <person name="Pillet L."/>
            <person name="Moustafa A."/>
            <person name="Platzer M."/>
            <person name="Groth M."/>
            <person name="Szafranski K."/>
            <person name="Schliwa M."/>
        </authorList>
    </citation>
    <scope>NUCLEOTIDE SEQUENCE [LARGE SCALE GENOMIC DNA]</scope>
</reference>
<accession>X6NRD3</accession>